<sequence length="266" mass="30508">MQCGIEFDAIKQHIQYDNHLSPWSAFLTIVSCFAHIVNLACKAVLTAITNIDYANDDADFIRGSSLRCQIFSEILESLHDVDNLQLLQDVITCWSSTLLMIECVLYLCPMINSFLSSQDFPEFHKYQLSSTEWGALSDFKNILAVPHVFQQILSCEKMPCISDTIPAFEVMQFTWEELQKEMPHATDIIAKGLEKLAEYHGRVNDVPIYSLAIHRSFSSFQFFAYTFAVIHPAYKLQWFQKNLPGEVLEVKNLFINMVQGSCFIYC</sequence>
<protein>
    <submittedName>
        <fullName evidence="6">Uncharacterized protein</fullName>
    </submittedName>
</protein>
<evidence type="ECO:0000313" key="7">
    <source>
        <dbReference type="Proteomes" id="UP000217790"/>
    </source>
</evidence>
<comment type="subcellular location">
    <subcellularLocation>
        <location evidence="1">Nucleus</location>
    </subcellularLocation>
</comment>
<keyword evidence="7" id="KW-1185">Reference proteome</keyword>
<keyword evidence="2" id="KW-0479">Metal-binding</keyword>
<evidence type="ECO:0000256" key="1">
    <source>
        <dbReference type="ARBA" id="ARBA00004123"/>
    </source>
</evidence>
<keyword evidence="5" id="KW-0539">Nucleus</keyword>
<dbReference type="GO" id="GO:0005634">
    <property type="term" value="C:nucleus"/>
    <property type="evidence" value="ECO:0007669"/>
    <property type="project" value="UniProtKB-SubCell"/>
</dbReference>
<evidence type="ECO:0000256" key="4">
    <source>
        <dbReference type="ARBA" id="ARBA00022833"/>
    </source>
</evidence>
<dbReference type="AlphaFoldDB" id="A0A2H3CIB6"/>
<reference evidence="7" key="1">
    <citation type="journal article" date="2017" name="Nat. Ecol. Evol.">
        <title>Genome expansion and lineage-specific genetic innovations in the forest pathogenic fungi Armillaria.</title>
        <authorList>
            <person name="Sipos G."/>
            <person name="Prasanna A.N."/>
            <person name="Walter M.C."/>
            <person name="O'Connor E."/>
            <person name="Balint B."/>
            <person name="Krizsan K."/>
            <person name="Kiss B."/>
            <person name="Hess J."/>
            <person name="Varga T."/>
            <person name="Slot J."/>
            <person name="Riley R."/>
            <person name="Boka B."/>
            <person name="Rigling D."/>
            <person name="Barry K."/>
            <person name="Lee J."/>
            <person name="Mihaltcheva S."/>
            <person name="LaButti K."/>
            <person name="Lipzen A."/>
            <person name="Waldron R."/>
            <person name="Moloney N.M."/>
            <person name="Sperisen C."/>
            <person name="Kredics L."/>
            <person name="Vagvoelgyi C."/>
            <person name="Patrignani A."/>
            <person name="Fitzpatrick D."/>
            <person name="Nagy I."/>
            <person name="Doyle S."/>
            <person name="Anderson J.B."/>
            <person name="Grigoriev I.V."/>
            <person name="Gueldener U."/>
            <person name="Muensterkoetter M."/>
            <person name="Nagy L.G."/>
        </authorList>
    </citation>
    <scope>NUCLEOTIDE SEQUENCE [LARGE SCALE GENOMIC DNA]</scope>
    <source>
        <strain evidence="7">Ar21-2</strain>
    </source>
</reference>
<dbReference type="GO" id="GO:0008270">
    <property type="term" value="F:zinc ion binding"/>
    <property type="evidence" value="ECO:0007669"/>
    <property type="project" value="UniProtKB-KW"/>
</dbReference>
<evidence type="ECO:0000313" key="6">
    <source>
        <dbReference type="EMBL" id="PBK81084.1"/>
    </source>
</evidence>
<keyword evidence="4" id="KW-0862">Zinc</keyword>
<evidence type="ECO:0000256" key="5">
    <source>
        <dbReference type="ARBA" id="ARBA00023242"/>
    </source>
</evidence>
<gene>
    <name evidence="6" type="ORF">ARMGADRAFT_948805</name>
</gene>
<dbReference type="InterPro" id="IPR012337">
    <property type="entry name" value="RNaseH-like_sf"/>
</dbReference>
<name>A0A2H3CIB6_ARMGA</name>
<dbReference type="InParanoid" id="A0A2H3CIB6"/>
<proteinExistence type="predicted"/>
<dbReference type="PANTHER" id="PTHR46481:SF10">
    <property type="entry name" value="ZINC FINGER BED DOMAIN-CONTAINING PROTEIN 39"/>
    <property type="match status" value="1"/>
</dbReference>
<dbReference type="OMA" id="LLMIECV"/>
<dbReference type="SUPFAM" id="SSF53098">
    <property type="entry name" value="Ribonuclease H-like"/>
    <property type="match status" value="1"/>
</dbReference>
<dbReference type="OrthoDB" id="3172935at2759"/>
<evidence type="ECO:0000256" key="3">
    <source>
        <dbReference type="ARBA" id="ARBA00022771"/>
    </source>
</evidence>
<accession>A0A2H3CIB6</accession>
<dbReference type="PANTHER" id="PTHR46481">
    <property type="entry name" value="ZINC FINGER BED DOMAIN-CONTAINING PROTEIN 4"/>
    <property type="match status" value="1"/>
</dbReference>
<keyword evidence="3" id="KW-0863">Zinc-finger</keyword>
<dbReference type="Proteomes" id="UP000217790">
    <property type="component" value="Unassembled WGS sequence"/>
</dbReference>
<dbReference type="EMBL" id="KZ293735">
    <property type="protein sequence ID" value="PBK81084.1"/>
    <property type="molecule type" value="Genomic_DNA"/>
</dbReference>
<evidence type="ECO:0000256" key="2">
    <source>
        <dbReference type="ARBA" id="ARBA00022723"/>
    </source>
</evidence>
<dbReference type="InterPro" id="IPR052035">
    <property type="entry name" value="ZnF_BED_domain_contain"/>
</dbReference>
<organism evidence="6 7">
    <name type="scientific">Armillaria gallica</name>
    <name type="common">Bulbous honey fungus</name>
    <name type="synonym">Armillaria bulbosa</name>
    <dbReference type="NCBI Taxonomy" id="47427"/>
    <lineage>
        <taxon>Eukaryota</taxon>
        <taxon>Fungi</taxon>
        <taxon>Dikarya</taxon>
        <taxon>Basidiomycota</taxon>
        <taxon>Agaricomycotina</taxon>
        <taxon>Agaricomycetes</taxon>
        <taxon>Agaricomycetidae</taxon>
        <taxon>Agaricales</taxon>
        <taxon>Marasmiineae</taxon>
        <taxon>Physalacriaceae</taxon>
        <taxon>Armillaria</taxon>
    </lineage>
</organism>